<accession>A0A8D2CYC2</accession>
<evidence type="ECO:0000256" key="3">
    <source>
        <dbReference type="ARBA" id="ARBA00031992"/>
    </source>
</evidence>
<dbReference type="AlphaFoldDB" id="A0A8D2CYC2"/>
<dbReference type="OrthoDB" id="18964at2759"/>
<evidence type="ECO:0000313" key="6">
    <source>
        <dbReference type="Proteomes" id="UP000694564"/>
    </source>
</evidence>
<organism evidence="5 6">
    <name type="scientific">Sciurus vulgaris</name>
    <name type="common">Eurasian red squirrel</name>
    <dbReference type="NCBI Taxonomy" id="55149"/>
    <lineage>
        <taxon>Eukaryota</taxon>
        <taxon>Metazoa</taxon>
        <taxon>Chordata</taxon>
        <taxon>Craniata</taxon>
        <taxon>Vertebrata</taxon>
        <taxon>Euteleostomi</taxon>
        <taxon>Mammalia</taxon>
        <taxon>Eutheria</taxon>
        <taxon>Euarchontoglires</taxon>
        <taxon>Glires</taxon>
        <taxon>Rodentia</taxon>
        <taxon>Sciuromorpha</taxon>
        <taxon>Sciuridae</taxon>
        <taxon>Sciurinae</taxon>
        <taxon>Sciurini</taxon>
        <taxon>Sciurus</taxon>
    </lineage>
</organism>
<feature type="region of interest" description="Disordered" evidence="4">
    <location>
        <begin position="75"/>
        <end position="94"/>
    </location>
</feature>
<evidence type="ECO:0000256" key="4">
    <source>
        <dbReference type="SAM" id="MobiDB-lite"/>
    </source>
</evidence>
<dbReference type="PANTHER" id="PTHR31784">
    <property type="entry name" value="BIOGENESIS OF LYSOSOME-RELATED ORGANELLES COMPLEX 1 SUBUNIT 5"/>
    <property type="match status" value="1"/>
</dbReference>
<sequence>MSGGGTEAPVGGEVARVAGVKKRDSLGTAGSAHLIIKDLGEIRSRLLDHRPVIQGETHYFVKEFEEKHCKQLMTPSVDSSRGNRNEKRCIMTTY</sequence>
<proteinExistence type="inferred from homology"/>
<evidence type="ECO:0000256" key="1">
    <source>
        <dbReference type="ARBA" id="ARBA00010754"/>
    </source>
</evidence>
<dbReference type="GeneTree" id="ENSGT00390000016974"/>
<dbReference type="GO" id="GO:0031083">
    <property type="term" value="C:BLOC-1 complex"/>
    <property type="evidence" value="ECO:0007669"/>
    <property type="project" value="InterPro"/>
</dbReference>
<dbReference type="PANTHER" id="PTHR31784:SF2">
    <property type="entry name" value="BIOGENESIS OF LYSOSOME-RELATED ORGANELLES COMPLEX 1 SUBUNIT 5"/>
    <property type="match status" value="1"/>
</dbReference>
<dbReference type="Pfam" id="PF14942">
    <property type="entry name" value="Muted"/>
    <property type="match status" value="1"/>
</dbReference>
<feature type="compositionally biased region" description="Basic and acidic residues" evidence="4">
    <location>
        <begin position="81"/>
        <end position="94"/>
    </location>
</feature>
<evidence type="ECO:0000256" key="2">
    <source>
        <dbReference type="ARBA" id="ARBA00019580"/>
    </source>
</evidence>
<reference evidence="5" key="1">
    <citation type="submission" date="2025-08" db="UniProtKB">
        <authorList>
            <consortium name="Ensembl"/>
        </authorList>
    </citation>
    <scope>IDENTIFICATION</scope>
</reference>
<evidence type="ECO:0000313" key="5">
    <source>
        <dbReference type="Ensembl" id="ENSSVLP00005016559.1"/>
    </source>
</evidence>
<keyword evidence="6" id="KW-1185">Reference proteome</keyword>
<dbReference type="GO" id="GO:0030133">
    <property type="term" value="C:transport vesicle"/>
    <property type="evidence" value="ECO:0007669"/>
    <property type="project" value="InterPro"/>
</dbReference>
<name>A0A8D2CYC2_SCIVU</name>
<comment type="similarity">
    <text evidence="1">Belongs to the BLOC1S5 family.</text>
</comment>
<protein>
    <recommendedName>
        <fullName evidence="2">Biogenesis of lysosome-related organelles complex 1 subunit 5</fullName>
    </recommendedName>
    <alternativeName>
        <fullName evidence="3">Protein Muted homolog</fullName>
    </alternativeName>
</protein>
<dbReference type="Proteomes" id="UP000694564">
    <property type="component" value="Chromosome 11"/>
</dbReference>
<reference evidence="5" key="2">
    <citation type="submission" date="2025-09" db="UniProtKB">
        <authorList>
            <consortium name="Ensembl"/>
        </authorList>
    </citation>
    <scope>IDENTIFICATION</scope>
</reference>
<dbReference type="Ensembl" id="ENSSVLT00005018407.1">
    <property type="protein sequence ID" value="ENSSVLP00005016559.1"/>
    <property type="gene ID" value="ENSSVLG00005013181.1"/>
</dbReference>
<dbReference type="InterPro" id="IPR017243">
    <property type="entry name" value="Bloc1s5"/>
</dbReference>